<sequence length="111" mass="12177">MTVSMTISPAVAKVLQAFLRDPDEPQYGFTLMTDTGLASGSLYPILGRLKKNGWITASTEDIDPRVEGRPARRYYTLTSDGLIAARLEMAAASELLRPPGWFPARPQVEGH</sequence>
<name>A0A931A4E3_9ACTN</name>
<proteinExistence type="predicted"/>
<gene>
    <name evidence="2" type="ORF">ITP53_03465</name>
</gene>
<dbReference type="InterPro" id="IPR036388">
    <property type="entry name" value="WH-like_DNA-bd_sf"/>
</dbReference>
<accession>A0A931A4E3</accession>
<dbReference type="SUPFAM" id="SSF46785">
    <property type="entry name" value="Winged helix' DNA-binding domain"/>
    <property type="match status" value="1"/>
</dbReference>
<dbReference type="Proteomes" id="UP000605361">
    <property type="component" value="Unassembled WGS sequence"/>
</dbReference>
<evidence type="ECO:0000259" key="1">
    <source>
        <dbReference type="Pfam" id="PF03551"/>
    </source>
</evidence>
<protein>
    <submittedName>
        <fullName evidence="2">PadR family transcriptional regulator</fullName>
    </submittedName>
</protein>
<dbReference type="Gene3D" id="1.10.10.10">
    <property type="entry name" value="Winged helix-like DNA-binding domain superfamily/Winged helix DNA-binding domain"/>
    <property type="match status" value="1"/>
</dbReference>
<comment type="caution">
    <text evidence="2">The sequence shown here is derived from an EMBL/GenBank/DDBJ whole genome shotgun (WGS) entry which is preliminary data.</text>
</comment>
<keyword evidence="3" id="KW-1185">Reference proteome</keyword>
<organism evidence="2 3">
    <name type="scientific">Nonomuraea cypriaca</name>
    <dbReference type="NCBI Taxonomy" id="1187855"/>
    <lineage>
        <taxon>Bacteria</taxon>
        <taxon>Bacillati</taxon>
        <taxon>Actinomycetota</taxon>
        <taxon>Actinomycetes</taxon>
        <taxon>Streptosporangiales</taxon>
        <taxon>Streptosporangiaceae</taxon>
        <taxon>Nonomuraea</taxon>
    </lineage>
</organism>
<dbReference type="InterPro" id="IPR036390">
    <property type="entry name" value="WH_DNA-bd_sf"/>
</dbReference>
<feature type="domain" description="Transcription regulator PadR N-terminal" evidence="1">
    <location>
        <begin position="37"/>
        <end position="81"/>
    </location>
</feature>
<dbReference type="EMBL" id="JADOGI010000006">
    <property type="protein sequence ID" value="MBF8184815.1"/>
    <property type="molecule type" value="Genomic_DNA"/>
</dbReference>
<dbReference type="InterPro" id="IPR005149">
    <property type="entry name" value="Tscrpt_reg_PadR_N"/>
</dbReference>
<dbReference type="AlphaFoldDB" id="A0A931A4E3"/>
<reference evidence="2" key="1">
    <citation type="submission" date="2020-11" db="EMBL/GenBank/DDBJ databases">
        <title>Whole-genome analyses of Nonomuraea sp. K274.</title>
        <authorList>
            <person name="Veyisoglu A."/>
        </authorList>
    </citation>
    <scope>NUCLEOTIDE SEQUENCE</scope>
    <source>
        <strain evidence="2">K274</strain>
    </source>
</reference>
<evidence type="ECO:0000313" key="2">
    <source>
        <dbReference type="EMBL" id="MBF8184815.1"/>
    </source>
</evidence>
<evidence type="ECO:0000313" key="3">
    <source>
        <dbReference type="Proteomes" id="UP000605361"/>
    </source>
</evidence>
<dbReference type="Pfam" id="PF03551">
    <property type="entry name" value="PadR"/>
    <property type="match status" value="1"/>
</dbReference>